<evidence type="ECO:0000256" key="2">
    <source>
        <dbReference type="ARBA" id="ARBA00008392"/>
    </source>
</evidence>
<evidence type="ECO:0000313" key="11">
    <source>
        <dbReference type="Proteomes" id="UP000241890"/>
    </source>
</evidence>
<accession>A0A2R5GR05</accession>
<dbReference type="CDD" id="cd06454">
    <property type="entry name" value="KBL_like"/>
    <property type="match status" value="1"/>
</dbReference>
<name>A0A2R5GR05_9STRA</name>
<comment type="caution">
    <text evidence="10">The sequence shown here is derived from an EMBL/GenBank/DDBJ whole genome shotgun (WGS) entry which is preliminary data.</text>
</comment>
<dbReference type="EMBL" id="BEYU01000089">
    <property type="protein sequence ID" value="GBG31053.1"/>
    <property type="molecule type" value="Genomic_DNA"/>
</dbReference>
<evidence type="ECO:0000259" key="9">
    <source>
        <dbReference type="Pfam" id="PF00155"/>
    </source>
</evidence>
<dbReference type="InterPro" id="IPR001917">
    <property type="entry name" value="Aminotrans_II_pyridoxalP_BS"/>
</dbReference>
<dbReference type="SUPFAM" id="SSF53383">
    <property type="entry name" value="PLP-dependent transferases"/>
    <property type="match status" value="1"/>
</dbReference>
<dbReference type="AlphaFoldDB" id="A0A2R5GR05"/>
<keyword evidence="5 7" id="KW-0663">Pyridoxal phosphate</keyword>
<dbReference type="GO" id="GO:0016020">
    <property type="term" value="C:membrane"/>
    <property type="evidence" value="ECO:0007669"/>
    <property type="project" value="GOC"/>
</dbReference>
<evidence type="ECO:0000313" key="10">
    <source>
        <dbReference type="EMBL" id="GBG31053.1"/>
    </source>
</evidence>
<dbReference type="PANTHER" id="PTHR13693">
    <property type="entry name" value="CLASS II AMINOTRANSFERASE/8-AMINO-7-OXONONANOATE SYNTHASE"/>
    <property type="match status" value="1"/>
</dbReference>
<dbReference type="PANTHER" id="PTHR13693:SF3">
    <property type="entry name" value="LD36009P"/>
    <property type="match status" value="1"/>
</dbReference>
<evidence type="ECO:0000256" key="3">
    <source>
        <dbReference type="ARBA" id="ARBA00013220"/>
    </source>
</evidence>
<dbReference type="InParanoid" id="A0A2R5GR05"/>
<dbReference type="Gene3D" id="3.90.1150.10">
    <property type="entry name" value="Aspartate Aminotransferase, domain 1"/>
    <property type="match status" value="1"/>
</dbReference>
<evidence type="ECO:0000256" key="7">
    <source>
        <dbReference type="RuleBase" id="RU003693"/>
    </source>
</evidence>
<evidence type="ECO:0000256" key="5">
    <source>
        <dbReference type="ARBA" id="ARBA00022898"/>
    </source>
</evidence>
<dbReference type="Pfam" id="PF00155">
    <property type="entry name" value="Aminotran_1_2"/>
    <property type="match status" value="1"/>
</dbReference>
<dbReference type="Gene3D" id="3.40.640.10">
    <property type="entry name" value="Type I PLP-dependent aspartate aminotransferase-like (Major domain)"/>
    <property type="match status" value="1"/>
</dbReference>
<dbReference type="GO" id="GO:0017059">
    <property type="term" value="C:serine palmitoyltransferase complex"/>
    <property type="evidence" value="ECO:0007669"/>
    <property type="project" value="TreeGrafter"/>
</dbReference>
<protein>
    <recommendedName>
        <fullName evidence="3">serine C-palmitoyltransferase</fullName>
        <ecNumber evidence="3">2.3.1.50</ecNumber>
    </recommendedName>
</protein>
<dbReference type="InterPro" id="IPR015422">
    <property type="entry name" value="PyrdxlP-dep_Trfase_small"/>
</dbReference>
<dbReference type="PROSITE" id="PS00599">
    <property type="entry name" value="AA_TRANSFER_CLASS_2"/>
    <property type="match status" value="1"/>
</dbReference>
<gene>
    <name evidence="10" type="ORF">FCC1311_072742</name>
</gene>
<dbReference type="OrthoDB" id="65434at2759"/>
<dbReference type="GO" id="GO:0046513">
    <property type="term" value="P:ceramide biosynthetic process"/>
    <property type="evidence" value="ECO:0007669"/>
    <property type="project" value="TreeGrafter"/>
</dbReference>
<proteinExistence type="inferred from homology"/>
<comment type="similarity">
    <text evidence="2 7">Belongs to the class-II pyridoxal-phosphate-dependent aminotransferase family.</text>
</comment>
<dbReference type="Proteomes" id="UP000241890">
    <property type="component" value="Unassembled WGS sequence"/>
</dbReference>
<dbReference type="InterPro" id="IPR050087">
    <property type="entry name" value="AON_synthase_class-II"/>
</dbReference>
<keyword evidence="8" id="KW-0812">Transmembrane</keyword>
<dbReference type="GO" id="GO:0030170">
    <property type="term" value="F:pyridoxal phosphate binding"/>
    <property type="evidence" value="ECO:0007669"/>
    <property type="project" value="InterPro"/>
</dbReference>
<dbReference type="InterPro" id="IPR015424">
    <property type="entry name" value="PyrdxlP-dep_Trfase"/>
</dbReference>
<comment type="catalytic activity">
    <reaction evidence="6">
        <text>L-serine + hexadecanoyl-CoA + H(+) = 3-oxosphinganine + CO2 + CoA</text>
        <dbReference type="Rhea" id="RHEA:14761"/>
        <dbReference type="ChEBI" id="CHEBI:15378"/>
        <dbReference type="ChEBI" id="CHEBI:16526"/>
        <dbReference type="ChEBI" id="CHEBI:33384"/>
        <dbReference type="ChEBI" id="CHEBI:57287"/>
        <dbReference type="ChEBI" id="CHEBI:57379"/>
        <dbReference type="ChEBI" id="CHEBI:58299"/>
        <dbReference type="EC" id="2.3.1.50"/>
    </reaction>
</comment>
<evidence type="ECO:0000256" key="6">
    <source>
        <dbReference type="ARBA" id="ARBA00048528"/>
    </source>
</evidence>
<dbReference type="EC" id="2.3.1.50" evidence="3"/>
<keyword evidence="8" id="KW-0472">Membrane</keyword>
<evidence type="ECO:0000256" key="1">
    <source>
        <dbReference type="ARBA" id="ARBA00001933"/>
    </source>
</evidence>
<organism evidence="10 11">
    <name type="scientific">Hondaea fermentalgiana</name>
    <dbReference type="NCBI Taxonomy" id="2315210"/>
    <lineage>
        <taxon>Eukaryota</taxon>
        <taxon>Sar</taxon>
        <taxon>Stramenopiles</taxon>
        <taxon>Bigyra</taxon>
        <taxon>Labyrinthulomycetes</taxon>
        <taxon>Thraustochytrida</taxon>
        <taxon>Thraustochytriidae</taxon>
        <taxon>Hondaea</taxon>
    </lineage>
</organism>
<keyword evidence="4" id="KW-0808">Transferase</keyword>
<sequence length="519" mass="57488">MCKVKEQAQAEYMQQNLRTTPRMRSRTKSISDLAEPAQSSIVQFSTYYIYVCAVLIGLWYDFVDLILQFWFGLSLTMQQLTNVKPLIFLGDPFYWCFDDCRASRLWNCLNNVVSSTPGARIEVVQRKRNADGSVELLDTTRKCLNLGSYNYLGFADDWQNTCRDRVMKSLDEFGVTTAASVVSGGYTSVHKELEESVAAFVGKEAAVCFNMGYGTNQTAIPAFFGKGCLLISDTLNHTSIVNGSRASGATIRVFKHNNVEHLESVLQTAIIEGQPLTHRPWKKILVMVEGVYSMEGEVCELAGIVSMAKKYKAYMYVDEAHSIGALGATGRGICEYAGVDPADVDILMGTFTKSFSGMGGYLASSKEFIDYIRSQSMGTVLAQSMSPVVAQQILTALRIIDGKDGTNLGRQKLQDIRDNSNYFRKELIRMGLQVLGDEDSPVIPVMLYVPTKLSLFHELCMERGLAVVCVGFPAVGLNGSRVRFCISAGHTRKDLEDAIEKLREVADILMLHYNNSALG</sequence>
<keyword evidence="8" id="KW-1133">Transmembrane helix</keyword>
<feature type="transmembrane region" description="Helical" evidence="8">
    <location>
        <begin position="47"/>
        <end position="71"/>
    </location>
</feature>
<comment type="cofactor">
    <cofactor evidence="1 7">
        <name>pyridoxal 5'-phosphate</name>
        <dbReference type="ChEBI" id="CHEBI:597326"/>
    </cofactor>
</comment>
<dbReference type="GO" id="GO:0046512">
    <property type="term" value="P:sphingosine biosynthetic process"/>
    <property type="evidence" value="ECO:0007669"/>
    <property type="project" value="TreeGrafter"/>
</dbReference>
<evidence type="ECO:0000256" key="4">
    <source>
        <dbReference type="ARBA" id="ARBA00022679"/>
    </source>
</evidence>
<evidence type="ECO:0000256" key="8">
    <source>
        <dbReference type="SAM" id="Phobius"/>
    </source>
</evidence>
<keyword evidence="11" id="KW-1185">Reference proteome</keyword>
<feature type="domain" description="Aminotransferase class I/classII large" evidence="9">
    <location>
        <begin position="142"/>
        <end position="502"/>
    </location>
</feature>
<dbReference type="InterPro" id="IPR015421">
    <property type="entry name" value="PyrdxlP-dep_Trfase_major"/>
</dbReference>
<dbReference type="InterPro" id="IPR004839">
    <property type="entry name" value="Aminotransferase_I/II_large"/>
</dbReference>
<reference evidence="10 11" key="1">
    <citation type="submission" date="2017-12" db="EMBL/GenBank/DDBJ databases">
        <title>Sequencing, de novo assembly and annotation of complete genome of a new Thraustochytrid species, strain FCC1311.</title>
        <authorList>
            <person name="Sedici K."/>
            <person name="Godart F."/>
            <person name="Aiese Cigliano R."/>
            <person name="Sanseverino W."/>
            <person name="Barakat M."/>
            <person name="Ortet P."/>
            <person name="Marechal E."/>
            <person name="Cagnac O."/>
            <person name="Amato A."/>
        </authorList>
    </citation>
    <scope>NUCLEOTIDE SEQUENCE [LARGE SCALE GENOMIC DNA]</scope>
</reference>
<dbReference type="GO" id="GO:0004758">
    <property type="term" value="F:serine C-palmitoyltransferase activity"/>
    <property type="evidence" value="ECO:0007669"/>
    <property type="project" value="UniProtKB-EC"/>
</dbReference>